<dbReference type="Pfam" id="PF13181">
    <property type="entry name" value="TPR_8"/>
    <property type="match status" value="1"/>
</dbReference>
<dbReference type="PROSITE" id="PS50005">
    <property type="entry name" value="TPR"/>
    <property type="match status" value="2"/>
</dbReference>
<dbReference type="AlphaFoldDB" id="X0VY31"/>
<accession>X0VY31</accession>
<name>X0VY31_9ZZZZ</name>
<reference evidence="2" key="1">
    <citation type="journal article" date="2014" name="Front. Microbiol.">
        <title>High frequency of phylogenetically diverse reductive dehalogenase-homologous genes in deep subseafloor sedimentary metagenomes.</title>
        <authorList>
            <person name="Kawai M."/>
            <person name="Futagami T."/>
            <person name="Toyoda A."/>
            <person name="Takaki Y."/>
            <person name="Nishi S."/>
            <person name="Hori S."/>
            <person name="Arai W."/>
            <person name="Tsubouchi T."/>
            <person name="Morono Y."/>
            <person name="Uchiyama I."/>
            <person name="Ito T."/>
            <person name="Fujiyama A."/>
            <person name="Inagaki F."/>
            <person name="Takami H."/>
        </authorList>
    </citation>
    <scope>NUCLEOTIDE SEQUENCE</scope>
    <source>
        <strain evidence="2">Expedition CK06-06</strain>
    </source>
</reference>
<dbReference type="SMART" id="SM00028">
    <property type="entry name" value="TPR"/>
    <property type="match status" value="2"/>
</dbReference>
<dbReference type="InterPro" id="IPR011990">
    <property type="entry name" value="TPR-like_helical_dom_sf"/>
</dbReference>
<feature type="non-terminal residue" evidence="2">
    <location>
        <position position="1"/>
    </location>
</feature>
<dbReference type="PANTHER" id="PTHR31350">
    <property type="entry name" value="SI:DKEY-261L7.2"/>
    <property type="match status" value="1"/>
</dbReference>
<evidence type="ECO:0000259" key="1">
    <source>
        <dbReference type="Pfam" id="PF13369"/>
    </source>
</evidence>
<comment type="caution">
    <text evidence="2">The sequence shown here is derived from an EMBL/GenBank/DDBJ whole genome shotgun (WGS) entry which is preliminary data.</text>
</comment>
<proteinExistence type="predicted"/>
<feature type="non-terminal residue" evidence="2">
    <location>
        <position position="259"/>
    </location>
</feature>
<dbReference type="Pfam" id="PF13369">
    <property type="entry name" value="Transglut_core2"/>
    <property type="match status" value="1"/>
</dbReference>
<dbReference type="InterPro" id="IPR032698">
    <property type="entry name" value="SirB1_N"/>
</dbReference>
<dbReference type="Gene3D" id="1.25.40.10">
    <property type="entry name" value="Tetratricopeptide repeat domain"/>
    <property type="match status" value="1"/>
</dbReference>
<dbReference type="InterPro" id="IPR019734">
    <property type="entry name" value="TPR_rpt"/>
</dbReference>
<organism evidence="2">
    <name type="scientific">marine sediment metagenome</name>
    <dbReference type="NCBI Taxonomy" id="412755"/>
    <lineage>
        <taxon>unclassified sequences</taxon>
        <taxon>metagenomes</taxon>
        <taxon>ecological metagenomes</taxon>
    </lineage>
</organism>
<dbReference type="PANTHER" id="PTHR31350:SF21">
    <property type="entry name" value="F-BOX ONLY PROTEIN 21"/>
    <property type="match status" value="1"/>
</dbReference>
<dbReference type="EMBL" id="BARS01035195">
    <property type="protein sequence ID" value="GAG15977.1"/>
    <property type="molecule type" value="Genomic_DNA"/>
</dbReference>
<sequence length="259" mass="29293">EQVLRLDEEEVDLATAALIVSEEWSDIVHGRRYLADLDDMAFEIRDRLEEKGLRVNYKAVAEINKYLFDELRFESISEASNPDDLFLHSVMDRKRGYCLSLSILYLSLGERLGLPLYGVVVPGHFFVRYDDGRVRFNIETTSKGGGAADEHYINKFKVPEGDDSIYMVNLNKMQTLGCFFNNLGNTYNDIGNTESALLALERAVEINPSLAESRTNLGNIYLRKGQIADAIYEYQVALKINSSDAKTHNNLGNAYTKRG</sequence>
<dbReference type="Pfam" id="PF13414">
    <property type="entry name" value="TPR_11"/>
    <property type="match status" value="1"/>
</dbReference>
<evidence type="ECO:0000313" key="2">
    <source>
        <dbReference type="EMBL" id="GAG15977.1"/>
    </source>
</evidence>
<feature type="domain" description="Protein SirB1 N-terminal" evidence="1">
    <location>
        <begin position="32"/>
        <end position="139"/>
    </location>
</feature>
<gene>
    <name evidence="2" type="ORF">S01H1_54264</name>
</gene>
<dbReference type="SUPFAM" id="SSF48452">
    <property type="entry name" value="TPR-like"/>
    <property type="match status" value="1"/>
</dbReference>
<protein>
    <recommendedName>
        <fullName evidence="1">Protein SirB1 N-terminal domain-containing protein</fullName>
    </recommendedName>
</protein>